<dbReference type="Gene3D" id="2.10.70.20">
    <property type="entry name" value="gspk-gspi-gspj complex like domains"/>
    <property type="match status" value="1"/>
</dbReference>
<gene>
    <name evidence="10" type="primary">gspJ</name>
    <name evidence="10" type="ORF">I4W93_015655</name>
</gene>
<dbReference type="NCBIfam" id="TIGR01711">
    <property type="entry name" value="gspJ"/>
    <property type="match status" value="1"/>
</dbReference>
<keyword evidence="6" id="KW-0997">Cell inner membrane</keyword>
<evidence type="ECO:0000256" key="7">
    <source>
        <dbReference type="ARBA" id="ARBA00022692"/>
    </source>
</evidence>
<dbReference type="SUPFAM" id="SSF54523">
    <property type="entry name" value="Pili subunits"/>
    <property type="match status" value="1"/>
</dbReference>
<keyword evidence="11" id="KW-1185">Reference proteome</keyword>
<dbReference type="InterPro" id="IPR012902">
    <property type="entry name" value="N_methyl_site"/>
</dbReference>
<reference evidence="10 11" key="1">
    <citation type="submission" date="2020-12" db="EMBL/GenBank/DDBJ databases">
        <authorList>
            <person name="Ruan W."/>
            <person name="Khan S.A."/>
            <person name="Jeon C.O."/>
        </authorList>
    </citation>
    <scope>NUCLEOTIDE SEQUENCE [LARGE SCALE GENOMIC DNA]</scope>
    <source>
        <strain evidence="10 11">MA-13</strain>
    </source>
</reference>
<keyword evidence="4" id="KW-1003">Cell membrane</keyword>
<keyword evidence="7" id="KW-0812">Transmembrane</keyword>
<evidence type="ECO:0000256" key="6">
    <source>
        <dbReference type="ARBA" id="ARBA00022519"/>
    </source>
</evidence>
<keyword evidence="8" id="KW-1133">Transmembrane helix</keyword>
<proteinExistence type="inferred from homology"/>
<sequence>MVKHNKGFTFIEMLLAAAIFAFVGLASVAVLSSVTQSDELSQHANERLVQLQRTMLMLERDFMQISLRHVRINGETPAKYRLFGEKFLLDSEGHGVSFTRHGWRNPGMILPRSEIQTVAYRLQEGTLQRLFSLYPDAVTGTEPKVQKLQTGLTGFELHYLQGEEWLESWQDANFPRAVRVTLTDESLGSLQRIFILPDAVVAAGGRG</sequence>
<dbReference type="Pfam" id="PF11612">
    <property type="entry name" value="T2SSJ"/>
    <property type="match status" value="1"/>
</dbReference>
<evidence type="ECO:0000256" key="9">
    <source>
        <dbReference type="ARBA" id="ARBA00023136"/>
    </source>
</evidence>
<dbReference type="RefSeq" id="WP_205311734.1">
    <property type="nucleotide sequence ID" value="NZ_JAERPS020000006.1"/>
</dbReference>
<evidence type="ECO:0000256" key="2">
    <source>
        <dbReference type="ARBA" id="ARBA00011084"/>
    </source>
</evidence>
<evidence type="ECO:0000256" key="4">
    <source>
        <dbReference type="ARBA" id="ARBA00022475"/>
    </source>
</evidence>
<evidence type="ECO:0000313" key="10">
    <source>
        <dbReference type="EMBL" id="MBZ9613024.1"/>
    </source>
</evidence>
<dbReference type="InterPro" id="IPR051621">
    <property type="entry name" value="T2SS_protein_J"/>
</dbReference>
<dbReference type="EMBL" id="JAERPS020000006">
    <property type="protein sequence ID" value="MBZ9613024.1"/>
    <property type="molecule type" value="Genomic_DNA"/>
</dbReference>
<keyword evidence="9" id="KW-0472">Membrane</keyword>
<dbReference type="InterPro" id="IPR045584">
    <property type="entry name" value="Pilin-like"/>
</dbReference>
<evidence type="ECO:0000256" key="3">
    <source>
        <dbReference type="ARBA" id="ARBA00021539"/>
    </source>
</evidence>
<dbReference type="Gene3D" id="3.10.610.10">
    <property type="entry name" value="GSPII I/J protein-like"/>
    <property type="match status" value="1"/>
</dbReference>
<dbReference type="PANTHER" id="PTHR39583">
    <property type="entry name" value="TYPE II SECRETION SYSTEM PROTEIN J-RELATED"/>
    <property type="match status" value="1"/>
</dbReference>
<accession>A0ABS7XBT5</accession>
<comment type="caution">
    <text evidence="10">The sequence shown here is derived from an EMBL/GenBank/DDBJ whole genome shotgun (WGS) entry which is preliminary data.</text>
</comment>
<comment type="subcellular location">
    <subcellularLocation>
        <location evidence="1">Cell inner membrane</location>
        <topology evidence="1">Single-pass membrane protein</topology>
    </subcellularLocation>
</comment>
<dbReference type="Pfam" id="PF07963">
    <property type="entry name" value="N_methyl"/>
    <property type="match status" value="1"/>
</dbReference>
<evidence type="ECO:0000313" key="11">
    <source>
        <dbReference type="Proteomes" id="UP000663814"/>
    </source>
</evidence>
<reference evidence="10 11" key="2">
    <citation type="submission" date="2021-08" db="EMBL/GenBank/DDBJ databases">
        <title>Rheinheimera aquimaris sp. nov., isolated from seawater of the East Sea in Korea.</title>
        <authorList>
            <person name="Kim K.H."/>
            <person name="Wenting R."/>
            <person name="Kim K.R."/>
            <person name="Jeon C.O."/>
        </authorList>
    </citation>
    <scope>NUCLEOTIDE SEQUENCE [LARGE SCALE GENOMIC DNA]</scope>
    <source>
        <strain evidence="10 11">MA-13</strain>
    </source>
</reference>
<comment type="similarity">
    <text evidence="2">Belongs to the GSP J family.</text>
</comment>
<dbReference type="PANTHER" id="PTHR39583:SF2">
    <property type="entry name" value="TYPE II SECRETION SYSTEM PROTEIN J"/>
    <property type="match status" value="1"/>
</dbReference>
<evidence type="ECO:0000256" key="5">
    <source>
        <dbReference type="ARBA" id="ARBA00022481"/>
    </source>
</evidence>
<organism evidence="10 11">
    <name type="scientific">Rheinheimera maricola</name>
    <dbReference type="NCBI Taxonomy" id="2793282"/>
    <lineage>
        <taxon>Bacteria</taxon>
        <taxon>Pseudomonadati</taxon>
        <taxon>Pseudomonadota</taxon>
        <taxon>Gammaproteobacteria</taxon>
        <taxon>Chromatiales</taxon>
        <taxon>Chromatiaceae</taxon>
        <taxon>Rheinheimera</taxon>
    </lineage>
</organism>
<name>A0ABS7XBT5_9GAMM</name>
<dbReference type="Proteomes" id="UP000663814">
    <property type="component" value="Unassembled WGS sequence"/>
</dbReference>
<protein>
    <recommendedName>
        <fullName evidence="3">Type II secretion system protein J</fullName>
    </recommendedName>
</protein>
<evidence type="ECO:0000256" key="8">
    <source>
        <dbReference type="ARBA" id="ARBA00022989"/>
    </source>
</evidence>
<dbReference type="InterPro" id="IPR010055">
    <property type="entry name" value="T2SS_protein-GspJ"/>
</dbReference>
<evidence type="ECO:0000256" key="1">
    <source>
        <dbReference type="ARBA" id="ARBA00004377"/>
    </source>
</evidence>
<keyword evidence="5" id="KW-0488">Methylation</keyword>